<feature type="compositionally biased region" description="Polar residues" evidence="1">
    <location>
        <begin position="120"/>
        <end position="136"/>
    </location>
</feature>
<organism evidence="2 3">
    <name type="scientific">Sphaerisporangium album</name>
    <dbReference type="NCBI Taxonomy" id="509200"/>
    <lineage>
        <taxon>Bacteria</taxon>
        <taxon>Bacillati</taxon>
        <taxon>Actinomycetota</taxon>
        <taxon>Actinomycetes</taxon>
        <taxon>Streptosporangiales</taxon>
        <taxon>Streptosporangiaceae</taxon>
        <taxon>Sphaerisporangium</taxon>
    </lineage>
</organism>
<keyword evidence="3" id="KW-1185">Reference proteome</keyword>
<proteinExistence type="predicted"/>
<sequence length="136" mass="15078">MPKLKRFVSTLTIGAALTTGMVGLGAVATTTGADAATVMSLPSGGDYRDYARNRNRAYNRNWSPSRAWARNWNRSLARSWARNWARHFNRSHSRSHNTNRQAQTVNIRLIFPNSMGGPVTATSNSDSLSRTRTPKA</sequence>
<gene>
    <name evidence="2" type="ORF">DQ384_22240</name>
</gene>
<protein>
    <submittedName>
        <fullName evidence="2">Uncharacterized protein</fullName>
    </submittedName>
</protein>
<feature type="region of interest" description="Disordered" evidence="1">
    <location>
        <begin position="116"/>
        <end position="136"/>
    </location>
</feature>
<reference evidence="2 3" key="1">
    <citation type="submission" date="2018-06" db="EMBL/GenBank/DDBJ databases">
        <title>Sphaerisporangium craniellae sp. nov., isolated from a marine sponge in the South China Sea.</title>
        <authorList>
            <person name="Li L."/>
        </authorList>
    </citation>
    <scope>NUCLEOTIDE SEQUENCE [LARGE SCALE GENOMIC DNA]</scope>
    <source>
        <strain evidence="2 3">CCTCC AA 208026</strain>
    </source>
</reference>
<accession>A0A367FGV2</accession>
<dbReference type="AlphaFoldDB" id="A0A367FGV2"/>
<name>A0A367FGV2_9ACTN</name>
<comment type="caution">
    <text evidence="2">The sequence shown here is derived from an EMBL/GenBank/DDBJ whole genome shotgun (WGS) entry which is preliminary data.</text>
</comment>
<dbReference type="RefSeq" id="WP_114030784.1">
    <property type="nucleotide sequence ID" value="NZ_QOIL01000012.1"/>
</dbReference>
<evidence type="ECO:0000256" key="1">
    <source>
        <dbReference type="SAM" id="MobiDB-lite"/>
    </source>
</evidence>
<evidence type="ECO:0000313" key="3">
    <source>
        <dbReference type="Proteomes" id="UP000253094"/>
    </source>
</evidence>
<evidence type="ECO:0000313" key="2">
    <source>
        <dbReference type="EMBL" id="RCG29062.1"/>
    </source>
</evidence>
<dbReference type="Proteomes" id="UP000253094">
    <property type="component" value="Unassembled WGS sequence"/>
</dbReference>
<dbReference type="EMBL" id="QOIL01000012">
    <property type="protein sequence ID" value="RCG29062.1"/>
    <property type="molecule type" value="Genomic_DNA"/>
</dbReference>